<name>A0A8J4FZI0_9CHLO</name>
<dbReference type="PANTHER" id="PTHR37910:SF2">
    <property type="entry name" value="EXPRESSED PROTEIN"/>
    <property type="match status" value="1"/>
</dbReference>
<reference evidence="2" key="1">
    <citation type="journal article" date="2021" name="Proc. Natl. Acad. Sci. U.S.A.">
        <title>Three genomes in the algal genus Volvox reveal the fate of a haploid sex-determining region after a transition to homothallism.</title>
        <authorList>
            <person name="Yamamoto K."/>
            <person name="Hamaji T."/>
            <person name="Kawai-Toyooka H."/>
            <person name="Matsuzaki R."/>
            <person name="Takahashi F."/>
            <person name="Nishimura Y."/>
            <person name="Kawachi M."/>
            <person name="Noguchi H."/>
            <person name="Minakuchi Y."/>
            <person name="Umen J.G."/>
            <person name="Toyoda A."/>
            <person name="Nozaki H."/>
        </authorList>
    </citation>
    <scope>NUCLEOTIDE SEQUENCE</scope>
    <source>
        <strain evidence="2">NIES-3786</strain>
    </source>
</reference>
<evidence type="ECO:0000313" key="3">
    <source>
        <dbReference type="Proteomes" id="UP000747110"/>
    </source>
</evidence>
<evidence type="ECO:0000313" key="2">
    <source>
        <dbReference type="EMBL" id="GIL92371.1"/>
    </source>
</evidence>
<dbReference type="Proteomes" id="UP000747110">
    <property type="component" value="Unassembled WGS sequence"/>
</dbReference>
<feature type="region of interest" description="Disordered" evidence="1">
    <location>
        <begin position="60"/>
        <end position="114"/>
    </location>
</feature>
<dbReference type="AlphaFoldDB" id="A0A8J4FZI0"/>
<evidence type="ECO:0008006" key="4">
    <source>
        <dbReference type="Google" id="ProtNLM"/>
    </source>
</evidence>
<feature type="compositionally biased region" description="Basic residues" evidence="1">
    <location>
        <begin position="90"/>
        <end position="99"/>
    </location>
</feature>
<dbReference type="PANTHER" id="PTHR37910">
    <property type="entry name" value="EXPRESSED PROTEIN"/>
    <property type="match status" value="1"/>
</dbReference>
<keyword evidence="3" id="KW-1185">Reference proteome</keyword>
<accession>A0A8J4FZI0</accession>
<sequence>MRAPSARVGVRPILPLQNSKLGVASFQIHAAIFGPTSPTSGLSCKSTGGMTIPSQELRPHVNTSLDPKQNCSRSDIKHQKRVRSPCSGLAHRHLHRGSLRARPSDAKADAAATSSASTSFDGRIEIIKRRGIFSCAPATAAALLLLAPGPLLAPAVARIPTEVVLSDGGGSVTAAAAGSGRSALLQLAAHPSAVLAPAERLDAESGPSGMTRGSNYVAGRVGVAPGTMVGTPNYARGPAAAGPGLRSTANAAADALQLLTSAREAVDRGQHDQALELYGRLVSDHPDLALAEYGRIGRAMMLYQVLYPYDA</sequence>
<protein>
    <recommendedName>
        <fullName evidence="4">Tetratricopeptide repeat protein</fullName>
    </recommendedName>
</protein>
<gene>
    <name evidence="2" type="ORF">Vretifemale_19893</name>
</gene>
<feature type="compositionally biased region" description="Polar residues" evidence="1">
    <location>
        <begin position="61"/>
        <end position="73"/>
    </location>
</feature>
<comment type="caution">
    <text evidence="2">The sequence shown here is derived from an EMBL/GenBank/DDBJ whole genome shotgun (WGS) entry which is preliminary data.</text>
</comment>
<dbReference type="EMBL" id="BNCP01000076">
    <property type="protein sequence ID" value="GIL92371.1"/>
    <property type="molecule type" value="Genomic_DNA"/>
</dbReference>
<evidence type="ECO:0000256" key="1">
    <source>
        <dbReference type="SAM" id="MobiDB-lite"/>
    </source>
</evidence>
<organism evidence="2 3">
    <name type="scientific">Volvox reticuliferus</name>
    <dbReference type="NCBI Taxonomy" id="1737510"/>
    <lineage>
        <taxon>Eukaryota</taxon>
        <taxon>Viridiplantae</taxon>
        <taxon>Chlorophyta</taxon>
        <taxon>core chlorophytes</taxon>
        <taxon>Chlorophyceae</taxon>
        <taxon>CS clade</taxon>
        <taxon>Chlamydomonadales</taxon>
        <taxon>Volvocaceae</taxon>
        <taxon>Volvox</taxon>
    </lineage>
</organism>
<proteinExistence type="predicted"/>
<dbReference type="OrthoDB" id="508390at2759"/>